<dbReference type="Proteomes" id="UP000261540">
    <property type="component" value="Unplaced"/>
</dbReference>
<feature type="compositionally biased region" description="Basic and acidic residues" evidence="13">
    <location>
        <begin position="688"/>
        <end position="699"/>
    </location>
</feature>
<feature type="region of interest" description="Disordered" evidence="13">
    <location>
        <begin position="436"/>
        <end position="476"/>
    </location>
</feature>
<comment type="caution">
    <text evidence="10">Lacks conserved residue(s) required for the propagation of feature annotation.</text>
</comment>
<feature type="domain" description="Sushi" evidence="17">
    <location>
        <begin position="1282"/>
        <end position="1342"/>
    </location>
</feature>
<dbReference type="InterPro" id="IPR035976">
    <property type="entry name" value="Sushi/SCR/CCP_sf"/>
</dbReference>
<comment type="subcellular location">
    <subcellularLocation>
        <location evidence="1">Secreted</location>
    </subcellularLocation>
</comment>
<protein>
    <submittedName>
        <fullName evidence="19">Brevican</fullName>
    </submittedName>
</protein>
<dbReference type="SMART" id="SM00034">
    <property type="entry name" value="CLECT"/>
    <property type="match status" value="1"/>
</dbReference>
<feature type="domain" description="Link" evidence="18">
    <location>
        <begin position="184"/>
        <end position="279"/>
    </location>
</feature>
<dbReference type="GO" id="GO:0072534">
    <property type="term" value="C:perineuronal net"/>
    <property type="evidence" value="ECO:0007669"/>
    <property type="project" value="TreeGrafter"/>
</dbReference>
<dbReference type="Pfam" id="PF00084">
    <property type="entry name" value="Sushi"/>
    <property type="match status" value="1"/>
</dbReference>
<dbReference type="SMART" id="SM00406">
    <property type="entry name" value="IGv"/>
    <property type="match status" value="1"/>
</dbReference>
<organism evidence="19 20">
    <name type="scientific">Paramormyrops kingsleyae</name>
    <dbReference type="NCBI Taxonomy" id="1676925"/>
    <lineage>
        <taxon>Eukaryota</taxon>
        <taxon>Metazoa</taxon>
        <taxon>Chordata</taxon>
        <taxon>Craniata</taxon>
        <taxon>Vertebrata</taxon>
        <taxon>Euteleostomi</taxon>
        <taxon>Actinopterygii</taxon>
        <taxon>Neopterygii</taxon>
        <taxon>Teleostei</taxon>
        <taxon>Osteoglossocephala</taxon>
        <taxon>Osteoglossomorpha</taxon>
        <taxon>Osteoglossiformes</taxon>
        <taxon>Mormyridae</taxon>
        <taxon>Paramormyrops</taxon>
    </lineage>
</organism>
<sequence length="1381" mass="149428">MVVSMDELNVFCTSFWLGLPCVLQFGMSPPLGLFAISLVALVCPSSSEQGADDVRLLRVTIPKTPPPYASLGGTLTLPCLVSLPQPPVSASTSGRQAVLSQPRVKWSVLSSDRETDILVARGDRVKVSEAYRERAALLHYASSPADLTLQLEELQHNDTGFYRCEVQQGLEDASDFVEVKVKGVVFHYRDASGRYAFNFGEAQQACEGIGASIATPEQLLAAYHSGYEQCDAGWLSDQTVRYPIQMPRQGCYGDMDGYPGVRNYGTQDAKEPFDVYCYVENIDGEVFHSSVPQRLTLDQAQAFCENAGAELATTGQLYAAWNDGLDHCSPGWLADGSVRYPIVTPRERCGGNQPGVKTIYRHSNQTGFPEPHSLHDVYCFRGNRSPHTDSPMDYFATEPEDIGQYIVTLMEPLEEISLGQGTEQQEREAQGALESFSVHGSRQEPPTTMASSGNLPSFGDSQSQVTPLSNPQSLQPTSDIWVPVQETKIHIQHQLPQEVHLASQESVLASGTPGDNPKHYQPTPVTNPEADNFSEENHRLDKSTPTIALEVPVPTSMTEYSGDSTHDQGTPETNAEPDHAFVTPDNTIIKLEEDTEGPTANSPVPTTNAGASGSETTFLASIPDVHSESRAPTSLYSPSESSPQETTTASGYLSASFAVTNTQELEEMVAGGTEGTSTALVSQAGHLTEGHAADERPEEVGSGDVIGPDGIAASLFTSPTPVSVSHLTSQSVPGPSEPGELEAHSPETIVPPGYGHQDDLKKHAMEPTVAVQESPEGSVAQESPDGSVVQEFPEGSVAQESPEGSVAQESPGGSVVQEFPEGSVAQESPEGSVAQESPGGSVAQESPEGNVAQESPGGSVVQESPEGSVAQESPGGSVEHELVGEELESTSQPNQFDGSTTHSGESTEAHSDSGEGPINTESLHLFTMPTSLTDSEEETNKTTNSLDAESPSSDHEEEEGHQLLTEAPFQDVVVTLLPKEAQTLSWDMQPSTATPQESHADVEYSGDHLASRLDLLPEKPSLLTEIEPVTNMSNPASATASSTEWHFEPPGQSTTHLPQGSINQEEHLLEDLVNMSAPPLIMDTHKTEIEFTATRVPTLGSLPNEKSMVGRAKNVSDPCLDSPCANGGTCIEEKGSVKCLCLPTYGGELCQTDMERCQAGWDKFQGFCYKHFSGRQSWEAAEQQCRLFGAHLVSILTPEEQDFINDNYKEYQWTGLNDKTIEGDFRWSDSNPLLYENWYKGQPDSYFLSGEDCVVMVWHDGGRWSDVPCNYHLSYTCKRGTSSCGQPPTVRNARVFTKLRSRYETNSAVRYYCVEGFLQRHNPVVRCLPSGKWEEPRIVCIAAFPGSEGLEQASSGDVTGPTADSVTKKSVPEYFDIKWNF</sequence>
<evidence type="ECO:0000256" key="4">
    <source>
        <dbReference type="ARBA" id="ARBA00022729"/>
    </source>
</evidence>
<evidence type="ECO:0000313" key="19">
    <source>
        <dbReference type="Ensembl" id="ENSPKIP00000003862.1"/>
    </source>
</evidence>
<reference evidence="19" key="1">
    <citation type="submission" date="2025-08" db="UniProtKB">
        <authorList>
            <consortium name="Ensembl"/>
        </authorList>
    </citation>
    <scope>IDENTIFICATION</scope>
</reference>
<keyword evidence="4" id="KW-0732">Signal</keyword>
<dbReference type="InterPro" id="IPR000742">
    <property type="entry name" value="EGF"/>
</dbReference>
<keyword evidence="9" id="KW-0393">Immunoglobulin domain</keyword>
<keyword evidence="11" id="KW-0768">Sushi</keyword>
<evidence type="ECO:0000256" key="3">
    <source>
        <dbReference type="ARBA" id="ARBA00022536"/>
    </source>
</evidence>
<feature type="domain" description="Ig-like" evidence="16">
    <location>
        <begin position="62"/>
        <end position="180"/>
    </location>
</feature>
<feature type="compositionally biased region" description="Basic and acidic residues" evidence="13">
    <location>
        <begin position="952"/>
        <end position="961"/>
    </location>
</feature>
<dbReference type="InterPro" id="IPR036179">
    <property type="entry name" value="Ig-like_dom_sf"/>
</dbReference>
<dbReference type="Pfam" id="PF00193">
    <property type="entry name" value="Xlink"/>
    <property type="match status" value="2"/>
</dbReference>
<evidence type="ECO:0000259" key="18">
    <source>
        <dbReference type="PROSITE" id="PS50963"/>
    </source>
</evidence>
<dbReference type="InterPro" id="IPR047002">
    <property type="entry name" value="Tcp10_C_sf"/>
</dbReference>
<evidence type="ECO:0000256" key="1">
    <source>
        <dbReference type="ARBA" id="ARBA00004613"/>
    </source>
</evidence>
<dbReference type="PROSITE" id="PS50041">
    <property type="entry name" value="C_TYPE_LECTIN_2"/>
    <property type="match status" value="1"/>
</dbReference>
<dbReference type="GO" id="GO:0005615">
    <property type="term" value="C:extracellular space"/>
    <property type="evidence" value="ECO:0007669"/>
    <property type="project" value="TreeGrafter"/>
</dbReference>
<evidence type="ECO:0000256" key="12">
    <source>
        <dbReference type="PROSITE-ProRule" id="PRU00323"/>
    </source>
</evidence>
<evidence type="ECO:0000259" key="14">
    <source>
        <dbReference type="PROSITE" id="PS50026"/>
    </source>
</evidence>
<evidence type="ECO:0000259" key="17">
    <source>
        <dbReference type="PROSITE" id="PS50923"/>
    </source>
</evidence>
<dbReference type="InterPro" id="IPR000538">
    <property type="entry name" value="Link_dom"/>
</dbReference>
<evidence type="ECO:0000256" key="9">
    <source>
        <dbReference type="ARBA" id="ARBA00023319"/>
    </source>
</evidence>
<feature type="compositionally biased region" description="Polar residues" evidence="13">
    <location>
        <begin position="557"/>
        <end position="573"/>
    </location>
</feature>
<dbReference type="InterPro" id="IPR013106">
    <property type="entry name" value="Ig_V-set"/>
</dbReference>
<feature type="region of interest" description="Disordered" evidence="13">
    <location>
        <begin position="1032"/>
        <end position="1058"/>
    </location>
</feature>
<dbReference type="FunFam" id="2.60.40.10:FF:001192">
    <property type="entry name" value="Aggrecan core protein"/>
    <property type="match status" value="1"/>
</dbReference>
<dbReference type="CDD" id="cd03520">
    <property type="entry name" value="Link_domain_CSPGs_modules_2_4"/>
    <property type="match status" value="1"/>
</dbReference>
<dbReference type="InterPro" id="IPR018378">
    <property type="entry name" value="C-type_lectin_CS"/>
</dbReference>
<feature type="disulfide bond" evidence="10">
    <location>
        <begin position="1141"/>
        <end position="1150"/>
    </location>
</feature>
<dbReference type="Pfam" id="PF00059">
    <property type="entry name" value="Lectin_C"/>
    <property type="match status" value="1"/>
</dbReference>
<dbReference type="InterPro" id="IPR050691">
    <property type="entry name" value="Hyaluronan_bind_Proteoglycan"/>
</dbReference>
<dbReference type="FunFam" id="2.10.25.10:FF:000095">
    <property type="entry name" value="Notch, isoform B"/>
    <property type="match status" value="1"/>
</dbReference>
<evidence type="ECO:0000259" key="15">
    <source>
        <dbReference type="PROSITE" id="PS50041"/>
    </source>
</evidence>
<dbReference type="SUPFAM" id="SSF56436">
    <property type="entry name" value="C-type lectin-like"/>
    <property type="match status" value="3"/>
</dbReference>
<dbReference type="FunFam" id="2.10.70.10:FF:000003">
    <property type="entry name" value="Versican core protein"/>
    <property type="match status" value="1"/>
</dbReference>
<dbReference type="FunFam" id="3.10.100.10:FF:000011">
    <property type="entry name" value="Aggrecan core protein"/>
    <property type="match status" value="1"/>
</dbReference>
<dbReference type="PROSITE" id="PS01241">
    <property type="entry name" value="LINK_1"/>
    <property type="match status" value="1"/>
</dbReference>
<dbReference type="GO" id="GO:0001501">
    <property type="term" value="P:skeletal system development"/>
    <property type="evidence" value="ECO:0007669"/>
    <property type="project" value="TreeGrafter"/>
</dbReference>
<dbReference type="SUPFAM" id="SSF57535">
    <property type="entry name" value="Complement control module/SCR domain"/>
    <property type="match status" value="1"/>
</dbReference>
<dbReference type="SMART" id="SM00409">
    <property type="entry name" value="IG"/>
    <property type="match status" value="1"/>
</dbReference>
<evidence type="ECO:0000256" key="6">
    <source>
        <dbReference type="ARBA" id="ARBA00022974"/>
    </source>
</evidence>
<feature type="region of interest" description="Disordered" evidence="13">
    <location>
        <begin position="557"/>
        <end position="581"/>
    </location>
</feature>
<evidence type="ECO:0000256" key="8">
    <source>
        <dbReference type="ARBA" id="ARBA00023180"/>
    </source>
</evidence>
<dbReference type="PROSITE" id="PS50835">
    <property type="entry name" value="IG_LIKE"/>
    <property type="match status" value="1"/>
</dbReference>
<dbReference type="GO" id="GO:0007417">
    <property type="term" value="P:central nervous system development"/>
    <property type="evidence" value="ECO:0007669"/>
    <property type="project" value="TreeGrafter"/>
</dbReference>
<feature type="disulfide bond" evidence="12">
    <location>
        <begin position="230"/>
        <end position="251"/>
    </location>
</feature>
<feature type="domain" description="EGF-like" evidence="14">
    <location>
        <begin position="1115"/>
        <end position="1151"/>
    </location>
</feature>
<evidence type="ECO:0000259" key="16">
    <source>
        <dbReference type="PROSITE" id="PS50835"/>
    </source>
</evidence>
<dbReference type="Pfam" id="PF07686">
    <property type="entry name" value="V-set"/>
    <property type="match status" value="1"/>
</dbReference>
<dbReference type="PROSITE" id="PS50963">
    <property type="entry name" value="LINK_2"/>
    <property type="match status" value="2"/>
</dbReference>
<feature type="compositionally biased region" description="Polar residues" evidence="13">
    <location>
        <begin position="715"/>
        <end position="733"/>
    </location>
</feature>
<dbReference type="GO" id="GO:0005540">
    <property type="term" value="F:hyaluronic acid binding"/>
    <property type="evidence" value="ECO:0007669"/>
    <property type="project" value="InterPro"/>
</dbReference>
<dbReference type="Gene3D" id="2.10.70.10">
    <property type="entry name" value="Complement Module, domain 1"/>
    <property type="match status" value="1"/>
</dbReference>
<evidence type="ECO:0000256" key="2">
    <source>
        <dbReference type="ARBA" id="ARBA00022525"/>
    </source>
</evidence>
<dbReference type="PROSITE" id="PS50923">
    <property type="entry name" value="SUSHI"/>
    <property type="match status" value="1"/>
</dbReference>
<dbReference type="Gene3D" id="2.10.25.10">
    <property type="entry name" value="Laminin"/>
    <property type="match status" value="1"/>
</dbReference>
<dbReference type="InterPro" id="IPR000436">
    <property type="entry name" value="Sushi_SCR_CCP_dom"/>
</dbReference>
<dbReference type="InterPro" id="IPR013783">
    <property type="entry name" value="Ig-like_fold"/>
</dbReference>
<dbReference type="Ensembl" id="ENSPKIT00000027831.1">
    <property type="protein sequence ID" value="ENSPKIP00000003862.1"/>
    <property type="gene ID" value="ENSPKIG00000021193.1"/>
</dbReference>
<feature type="compositionally biased region" description="Polar residues" evidence="13">
    <location>
        <begin position="1032"/>
        <end position="1044"/>
    </location>
</feature>
<evidence type="ECO:0000256" key="5">
    <source>
        <dbReference type="ARBA" id="ARBA00022737"/>
    </source>
</evidence>
<feature type="disulfide bond" evidence="12">
    <location>
        <begin position="328"/>
        <end position="349"/>
    </location>
</feature>
<dbReference type="GO" id="GO:0002052">
    <property type="term" value="P:positive regulation of neuroblast proliferation"/>
    <property type="evidence" value="ECO:0007669"/>
    <property type="project" value="TreeGrafter"/>
</dbReference>
<dbReference type="CDD" id="cd00054">
    <property type="entry name" value="EGF_CA"/>
    <property type="match status" value="1"/>
</dbReference>
<dbReference type="FunFam" id="3.10.100.10:FF:000003">
    <property type="entry name" value="Versican core protein"/>
    <property type="match status" value="1"/>
</dbReference>
<dbReference type="SMART" id="SM00032">
    <property type="entry name" value="CCP"/>
    <property type="match status" value="1"/>
</dbReference>
<feature type="compositionally biased region" description="Polar residues" evidence="13">
    <location>
        <begin position="941"/>
        <end position="951"/>
    </location>
</feature>
<dbReference type="PROSITE" id="PS50026">
    <property type="entry name" value="EGF_3"/>
    <property type="match status" value="1"/>
</dbReference>
<keyword evidence="8" id="KW-0325">Glycoprotein</keyword>
<evidence type="ECO:0000256" key="10">
    <source>
        <dbReference type="PROSITE-ProRule" id="PRU00076"/>
    </source>
</evidence>
<feature type="compositionally biased region" description="Polar residues" evidence="13">
    <location>
        <begin position="438"/>
        <end position="476"/>
    </location>
</feature>
<feature type="compositionally biased region" description="Low complexity" evidence="13">
    <location>
        <begin position="637"/>
        <end position="649"/>
    </location>
</feature>
<dbReference type="STRING" id="1676925.ENSPKIP00000003862"/>
<dbReference type="PRINTS" id="PR01265">
    <property type="entry name" value="LINKMODULE"/>
</dbReference>
<dbReference type="GO" id="GO:0010001">
    <property type="term" value="P:glial cell differentiation"/>
    <property type="evidence" value="ECO:0007669"/>
    <property type="project" value="TreeGrafter"/>
</dbReference>
<dbReference type="SMART" id="SM00181">
    <property type="entry name" value="EGF"/>
    <property type="match status" value="1"/>
</dbReference>
<dbReference type="InterPro" id="IPR003599">
    <property type="entry name" value="Ig_sub"/>
</dbReference>
<feature type="domain" description="C-type lectin" evidence="15">
    <location>
        <begin position="1164"/>
        <end position="1278"/>
    </location>
</feature>
<feature type="region of interest" description="Disordered" evidence="13">
    <location>
        <begin position="594"/>
        <end position="614"/>
    </location>
</feature>
<dbReference type="CDD" id="cd00033">
    <property type="entry name" value="CCP"/>
    <property type="match status" value="1"/>
</dbReference>
<keyword evidence="3 10" id="KW-0245">EGF-like domain</keyword>
<dbReference type="GeneTree" id="ENSGT00940000157343"/>
<keyword evidence="5" id="KW-0677">Repeat</keyword>
<dbReference type="InterPro" id="IPR007110">
    <property type="entry name" value="Ig-like_dom"/>
</dbReference>
<keyword evidence="20" id="KW-1185">Reference proteome</keyword>
<accession>A0A3B3QAZ0</accession>
<evidence type="ECO:0000256" key="13">
    <source>
        <dbReference type="SAM" id="MobiDB-lite"/>
    </source>
</evidence>
<feature type="compositionally biased region" description="Basic and acidic residues" evidence="13">
    <location>
        <begin position="756"/>
        <end position="765"/>
    </location>
</feature>
<feature type="disulfide bond" evidence="11">
    <location>
        <begin position="1284"/>
        <end position="1327"/>
    </location>
</feature>
<evidence type="ECO:0000256" key="11">
    <source>
        <dbReference type="PROSITE-ProRule" id="PRU00302"/>
    </source>
</evidence>
<dbReference type="SUPFAM" id="SSF48726">
    <property type="entry name" value="Immunoglobulin"/>
    <property type="match status" value="1"/>
</dbReference>
<evidence type="ECO:0000313" key="20">
    <source>
        <dbReference type="Proteomes" id="UP000261540"/>
    </source>
</evidence>
<dbReference type="InterPro" id="IPR016187">
    <property type="entry name" value="CTDL_fold"/>
</dbReference>
<feature type="domain" description="Link" evidence="18">
    <location>
        <begin position="285"/>
        <end position="381"/>
    </location>
</feature>
<keyword evidence="7 10" id="KW-1015">Disulfide bond</keyword>
<feature type="disulfide bond" evidence="11">
    <location>
        <begin position="1313"/>
        <end position="1340"/>
    </location>
</feature>
<dbReference type="FunFam" id="3.10.100.10:FF:000002">
    <property type="entry name" value="Hyaluronan proteoglycan link protein 1"/>
    <property type="match status" value="1"/>
</dbReference>
<feature type="compositionally biased region" description="Polar residues" evidence="13">
    <location>
        <begin position="889"/>
        <end position="904"/>
    </location>
</feature>
<dbReference type="PROSITE" id="PS00022">
    <property type="entry name" value="EGF_1"/>
    <property type="match status" value="1"/>
</dbReference>
<dbReference type="InterPro" id="IPR001304">
    <property type="entry name" value="C-type_lectin-like"/>
</dbReference>
<name>A0A3B3QAZ0_9TELE</name>
<keyword evidence="2" id="KW-0964">Secreted</keyword>
<dbReference type="GO" id="GO:0045202">
    <property type="term" value="C:synapse"/>
    <property type="evidence" value="ECO:0007669"/>
    <property type="project" value="TreeGrafter"/>
</dbReference>
<dbReference type="PROSITE" id="PS00615">
    <property type="entry name" value="C_TYPE_LECTIN_1"/>
    <property type="match status" value="1"/>
</dbReference>
<dbReference type="PANTHER" id="PTHR22804">
    <property type="entry name" value="AGGRECAN/VERSICAN PROTEOGLYCAN"/>
    <property type="match status" value="1"/>
</dbReference>
<feature type="compositionally biased region" description="Polar residues" evidence="13">
    <location>
        <begin position="598"/>
        <end position="614"/>
    </location>
</feature>
<reference evidence="19" key="2">
    <citation type="submission" date="2025-09" db="UniProtKB">
        <authorList>
            <consortium name="Ensembl"/>
        </authorList>
    </citation>
    <scope>IDENTIFICATION</scope>
</reference>
<dbReference type="Gene3D" id="3.10.100.10">
    <property type="entry name" value="Mannose-Binding Protein A, subunit A"/>
    <property type="match status" value="3"/>
</dbReference>
<dbReference type="CDD" id="cd03517">
    <property type="entry name" value="Link_domain_CSPGs_modules_1_3"/>
    <property type="match status" value="1"/>
</dbReference>
<proteinExistence type="predicted"/>
<evidence type="ECO:0000256" key="7">
    <source>
        <dbReference type="ARBA" id="ARBA00023157"/>
    </source>
</evidence>
<feature type="region of interest" description="Disordered" evidence="13">
    <location>
        <begin position="688"/>
        <end position="961"/>
    </location>
</feature>
<dbReference type="Gene3D" id="2.60.450.20">
    <property type="match status" value="1"/>
</dbReference>
<dbReference type="PANTHER" id="PTHR22804:SF41">
    <property type="entry name" value="BREVICAN CORE PROTEIN"/>
    <property type="match status" value="1"/>
</dbReference>
<dbReference type="InterPro" id="IPR016186">
    <property type="entry name" value="C-type_lectin-like/link_sf"/>
</dbReference>
<dbReference type="SMART" id="SM00445">
    <property type="entry name" value="LINK"/>
    <property type="match status" value="2"/>
</dbReference>
<dbReference type="Gene3D" id="2.60.40.10">
    <property type="entry name" value="Immunoglobulins"/>
    <property type="match status" value="1"/>
</dbReference>
<dbReference type="GO" id="GO:0007155">
    <property type="term" value="P:cell adhesion"/>
    <property type="evidence" value="ECO:0007669"/>
    <property type="project" value="InterPro"/>
</dbReference>
<feature type="region of interest" description="Disordered" evidence="13">
    <location>
        <begin position="626"/>
        <end position="649"/>
    </location>
</feature>
<keyword evidence="6" id="KW-0654">Proteoglycan</keyword>